<dbReference type="EMBL" id="CAJOBZ010000001">
    <property type="protein sequence ID" value="CAF4745916.1"/>
    <property type="molecule type" value="Genomic_DNA"/>
</dbReference>
<dbReference type="AlphaFoldDB" id="A0A821L655"/>
<gene>
    <name evidence="1" type="ORF">PMACD_LOCUS351</name>
</gene>
<dbReference type="Proteomes" id="UP000663880">
    <property type="component" value="Unassembled WGS sequence"/>
</dbReference>
<dbReference type="OrthoDB" id="8195376at2759"/>
<comment type="caution">
    <text evidence="1">The sequence shown here is derived from an EMBL/GenBank/DDBJ whole genome shotgun (WGS) entry which is preliminary data.</text>
</comment>
<organism evidence="1 2">
    <name type="scientific">Pieris macdunnoughi</name>
    <dbReference type="NCBI Taxonomy" id="345717"/>
    <lineage>
        <taxon>Eukaryota</taxon>
        <taxon>Metazoa</taxon>
        <taxon>Ecdysozoa</taxon>
        <taxon>Arthropoda</taxon>
        <taxon>Hexapoda</taxon>
        <taxon>Insecta</taxon>
        <taxon>Pterygota</taxon>
        <taxon>Neoptera</taxon>
        <taxon>Endopterygota</taxon>
        <taxon>Lepidoptera</taxon>
        <taxon>Glossata</taxon>
        <taxon>Ditrysia</taxon>
        <taxon>Papilionoidea</taxon>
        <taxon>Pieridae</taxon>
        <taxon>Pierinae</taxon>
        <taxon>Pieris</taxon>
    </lineage>
</organism>
<sequence>MEHARPPGELAVEGGPAERADAWRKWRKQFEVFLIASGVSKESEEIQASLLVNLIGPSGYEIFSTFTYLKDESEHKLKCL</sequence>
<protein>
    <submittedName>
        <fullName evidence="1">Uncharacterized protein</fullName>
    </submittedName>
</protein>
<accession>A0A821L655</accession>
<proteinExistence type="predicted"/>
<name>A0A821L655_9NEOP</name>
<keyword evidence="2" id="KW-1185">Reference proteome</keyword>
<reference evidence="1" key="1">
    <citation type="submission" date="2021-02" db="EMBL/GenBank/DDBJ databases">
        <authorList>
            <person name="Steward A R."/>
        </authorList>
    </citation>
    <scope>NUCLEOTIDE SEQUENCE</scope>
</reference>
<evidence type="ECO:0000313" key="1">
    <source>
        <dbReference type="EMBL" id="CAF4745916.1"/>
    </source>
</evidence>
<evidence type="ECO:0000313" key="2">
    <source>
        <dbReference type="Proteomes" id="UP000663880"/>
    </source>
</evidence>